<keyword evidence="2" id="KW-1185">Reference proteome</keyword>
<dbReference type="Proteomes" id="UP000306509">
    <property type="component" value="Unassembled WGS sequence"/>
</dbReference>
<reference evidence="1 2" key="1">
    <citation type="journal article" date="2019" name="Anaerobe">
        <title>Detection of Robinsoniella peoriensis in multiple bone samples of a trauma patient.</title>
        <authorList>
            <person name="Schrottner P."/>
            <person name="Hartwich K."/>
            <person name="Bunk B."/>
            <person name="Schober I."/>
            <person name="Helbig S."/>
            <person name="Rudolph W.W."/>
            <person name="Gunzer F."/>
        </authorList>
    </citation>
    <scope>NUCLEOTIDE SEQUENCE [LARGE SCALE GENOMIC DNA]</scope>
    <source>
        <strain evidence="1 2">DSM 106044</strain>
    </source>
</reference>
<protein>
    <submittedName>
        <fullName evidence="1">Uncharacterized protein</fullName>
    </submittedName>
</protein>
<proteinExistence type="predicted"/>
<organism evidence="1 2">
    <name type="scientific">Robinsoniella peoriensis</name>
    <dbReference type="NCBI Taxonomy" id="180332"/>
    <lineage>
        <taxon>Bacteria</taxon>
        <taxon>Bacillati</taxon>
        <taxon>Bacillota</taxon>
        <taxon>Clostridia</taxon>
        <taxon>Lachnospirales</taxon>
        <taxon>Lachnospiraceae</taxon>
        <taxon>Robinsoniella</taxon>
    </lineage>
</organism>
<name>A0A4U8Q5Z0_9FIRM</name>
<evidence type="ECO:0000313" key="1">
    <source>
        <dbReference type="EMBL" id="TLC99878.1"/>
    </source>
</evidence>
<dbReference type="EMBL" id="QGQD01000062">
    <property type="protein sequence ID" value="TLC99878.1"/>
    <property type="molecule type" value="Genomic_DNA"/>
</dbReference>
<dbReference type="STRING" id="180332.GCA_000797495_04604"/>
<accession>A0A4U8Q5Z0</accession>
<comment type="caution">
    <text evidence="1">The sequence shown here is derived from an EMBL/GenBank/DDBJ whole genome shotgun (WGS) entry which is preliminary data.</text>
</comment>
<sequence>MMDIIMVGVLVLCFVLVKLFTDWCESQVKTGKK</sequence>
<evidence type="ECO:0000313" key="2">
    <source>
        <dbReference type="Proteomes" id="UP000306509"/>
    </source>
</evidence>
<dbReference type="AlphaFoldDB" id="A0A4U8Q5Z0"/>
<gene>
    <name evidence="1" type="ORF">DSM106044_03264</name>
</gene>